<dbReference type="GO" id="GO:0009055">
    <property type="term" value="F:electron transfer activity"/>
    <property type="evidence" value="ECO:0007669"/>
    <property type="project" value="InterPro"/>
</dbReference>
<keyword evidence="1" id="KW-0479">Metal-binding</keyword>
<feature type="transmembrane region" description="Helical" evidence="4">
    <location>
        <begin position="2369"/>
        <end position="2389"/>
    </location>
</feature>
<evidence type="ECO:0000256" key="2">
    <source>
        <dbReference type="ARBA" id="ARBA00023008"/>
    </source>
</evidence>
<keyword evidence="2" id="KW-0186">Copper</keyword>
<dbReference type="SUPFAM" id="SSF101898">
    <property type="entry name" value="NHL repeat"/>
    <property type="match status" value="1"/>
</dbReference>
<dbReference type="PANTHER" id="PTHR36507">
    <property type="entry name" value="BLL1555 PROTEIN"/>
    <property type="match status" value="1"/>
</dbReference>
<dbReference type="Gene3D" id="2.60.40.420">
    <property type="entry name" value="Cupredoxins - blue copper proteins"/>
    <property type="match status" value="1"/>
</dbReference>
<dbReference type="SUPFAM" id="SSF50939">
    <property type="entry name" value="Sialidases"/>
    <property type="match status" value="1"/>
</dbReference>
<dbReference type="Pfam" id="PF00127">
    <property type="entry name" value="Copper-bind"/>
    <property type="match status" value="1"/>
</dbReference>
<keyword evidence="4" id="KW-0812">Transmembrane</keyword>
<feature type="domain" description="Blue (type 1) copper" evidence="5">
    <location>
        <begin position="1838"/>
        <end position="1918"/>
    </location>
</feature>
<sequence length="2396" mass="262293">MQENSIESSIDWTARLVAFVVAVVMVTSGFVMLAPDAAARSGGPDAKGYTYKDSAEGTGPTYNWVDIVSSGSKISDPADYVQGPYTLPWTFTMYEVDRTQWWIGGDNGWLTLGNPGVPYDWTGKRIPSTAINTALIAPMWNDWQYCQGNSASGIYSESQGTAGNRVFIIQFEQLRQWAQGCTNTVTYEVLMYEATGNIVYQYKDNTAVGFYGSSSAGIQDSGTIGLSYQFGGMNNAYYTGRAVEFYAPPPPVNEVEITSVEHPDPISLADDNEFTANIKNKGTNTQTDVDVNMEIFTTNVVTVMDEDFSDYDANGDVTGWTHGIFSGTRDGWGAGNDEDTWNRGIDSEDEDGEWDGEAMSAGRKGSGASYPGQLELAGLLTDGPYDVDAKNGKLYVANYFGGTGNCGEIVIIDATTQTLDAKYSPSGCYRPRAVTADDEGNVYFITYGSSNARMYKLSYDSGTDTYTYAWYKQHTSTKPLYYAQGIAFDNINDEILVSTGWYYNQWLYITRWDPDGDYINKWSSALTGCTTYSGGNYHYCRPMGIETATVGTETHVFVSYYSYRSQFSSDMGRVTEFTTSGTKVTDYFNSNAPGAYSLWYYKFNYHYDVATDGDGNIYFGAYYGYYSGIAKCEIGTDDGYPGSCSEGIPFGQIYPGHNYYTYGIAADSNYIYRSSYGYDTLEVHSASNGDWVKTIGAMAYDSWLRAPSIDLTSSIGGTLSFSHSFGMYYTYEGAYLEGSIDGGTTWEQVDDFARGGYYQTPMVSTYNNPYGGKKGWAYYSFGNSQDMYWRTTGDNNYDYKWGNVELDLGPWAGETLDLRWRVGYCTYWYWYYNGWYRLDDVQVELTTKDKIAMDETETISSIAYKESKSVTFDAFQPDASSPDFPNGLKVGDVVGIEISITDEWSDEDTSNNEWTAFLTIKFVMFSEGFENGLTGGAFGDWETSYEAYGGDNIWGLDSKANTGSNALYSGKKADQSYPGVTGASTPSLDLSLPVDATLTFSHNYRFYYNYDGLIVEISQDGGTTWDEMAPSDRGDGQAGYKGGYWSTIGTYMANPYAGKSGWTYYGLDGFPMTDDFRQVSYDLTPYVGNDNVKVRWSVGWNGYYYAFYGPYGYWLDDVTITGLVYSNNIAVPTLDVIDPIPVDGTPDIGIKVLNAGVSDQLSGKAKVRLQIGPYGTQTIYSEDHESHTGMNDHPWTATNVPSGGSSSWGTNPGFYFPASDADGGKAWGHENGEIEMYYGGGDGYLTMPALDLSDAADDAVMTLDHRYRFVYYQTQGTAYDGGRVEISTNADHSDPTQIVWTPFIPEGGYPGTIFSANYGHTLYGQDGFVKISGGQSFFSAGGKWITDSFALADYVGEDSVSIRFHFGMWNYYWPGDGEQWAIDKVAITGTGMESVLHTETWGISGSGSGGAFASGESKDITVPFHFSIPGLYKIKVDSWIEGYVDENGDSAPDEYPGDNDKDVNRETMFTVSFSDAEEEKIRGVNAKGGNDYVGGWSTGIGSDTTMAWVTSTNSFRSPTHAWFGGDDVYGYPNGDDISLYSPKFDLSQAVKAKFVFKHTYAFYESGVYYYDGGRVEISTNGGTTWNGLAPSTSSAPLKYEEVYNLPQYANPLSGQKAFVGGSGGWVETQIRLDTYTGPGMDDLQLRFHLGGSYPDWNPIWYIDDIGLYALGFDLTQTTVDMPYRMDVGAGGTLTTNVKNVGMGNLGDTGLPQSTDIYAYANDMDGNTAWSHAVPVTSLDMGTSTGTTTIALPAGTLGPGMYTVGIKLTESGTSTTLADLFASNNGESHMLLVGAAEDMGDSALAGGENWADVANEPAAVGDGALSVSWDETDVATDDVSISIGNQAQGFTPSYIEVVMGTTVEWTNSDTFSHTVTDVNGEFDSGTIANGEAWEWTFDSIGTYAYKCTFHTVMQGTIVVVAAAEANEYARTPYLTVWSADSYLVFWANYDMGAGNQIMVKAQHEGFGLDDPESLSLTTANGYKIMDGRDHSKVGSELTDTSWGEWIPYYIHLTSSSGMYAASQPLQYDTETGNKFSFVFHARGPLGSASIGGVEVVRTLHYGFFAMREGAIQQEIFPSETVTTTFFVKNTGTLANVLQVTPELKQMGYDTSLWQIFVSASALNGAPISTTSSGGTTSVPMDADSEARITMVIEAPDFNWDTNEPLSNRKLTLYINLYDTGSQSAMAEPPGKAKYFIRPPQFSLTGIELNRVAVQDGDPDGMEIRVTAVNEGNYAKDVQVYFLVYDPKDGDRYKNWSIGTTRATQIGSTVIPKMEPKRVLEAADKDWSYTASFTWTEPYVPEKGADRGDGGDYYDVQVFAWINPDQNEDDLGVIKPCGTNNACDEYDNKKDDNLISTEVSVVSATSTSPSFALGLAGLAGAAFLASLGVALRRREEED</sequence>
<dbReference type="InterPro" id="IPR052721">
    <property type="entry name" value="ET_Amicyanin"/>
</dbReference>
<dbReference type="GO" id="GO:0005507">
    <property type="term" value="F:copper ion binding"/>
    <property type="evidence" value="ECO:0007669"/>
    <property type="project" value="InterPro"/>
</dbReference>
<keyword evidence="4" id="KW-0472">Membrane</keyword>
<protein>
    <recommendedName>
        <fullName evidence="5">Blue (type 1) copper domain-containing protein</fullName>
    </recommendedName>
</protein>
<feature type="region of interest" description="Disordered" evidence="3">
    <location>
        <begin position="331"/>
        <end position="367"/>
    </location>
</feature>
<dbReference type="Gene3D" id="2.60.120.260">
    <property type="entry name" value="Galactose-binding domain-like"/>
    <property type="match status" value="2"/>
</dbReference>
<reference evidence="6" key="1">
    <citation type="submission" date="2018-05" db="EMBL/GenBank/DDBJ databases">
        <authorList>
            <person name="Lanie J.A."/>
            <person name="Ng W.-L."/>
            <person name="Kazmierczak K.M."/>
            <person name="Andrzejewski T.M."/>
            <person name="Davidsen T.M."/>
            <person name="Wayne K.J."/>
            <person name="Tettelin H."/>
            <person name="Glass J.I."/>
            <person name="Rusch D."/>
            <person name="Podicherti R."/>
            <person name="Tsui H.-C.T."/>
            <person name="Winkler M.E."/>
        </authorList>
    </citation>
    <scope>NUCLEOTIDE SEQUENCE</scope>
</reference>
<dbReference type="SUPFAM" id="SSF49503">
    <property type="entry name" value="Cupredoxins"/>
    <property type="match status" value="1"/>
</dbReference>
<dbReference type="InterPro" id="IPR011042">
    <property type="entry name" value="6-blade_b-propeller_TolB-like"/>
</dbReference>
<name>A0A381S893_9ZZZZ</name>
<dbReference type="PANTHER" id="PTHR36507:SF1">
    <property type="entry name" value="BLL1555 PROTEIN"/>
    <property type="match status" value="1"/>
</dbReference>
<evidence type="ECO:0000259" key="5">
    <source>
        <dbReference type="Pfam" id="PF00127"/>
    </source>
</evidence>
<evidence type="ECO:0000256" key="4">
    <source>
        <dbReference type="SAM" id="Phobius"/>
    </source>
</evidence>
<evidence type="ECO:0000256" key="3">
    <source>
        <dbReference type="SAM" id="MobiDB-lite"/>
    </source>
</evidence>
<evidence type="ECO:0000256" key="1">
    <source>
        <dbReference type="ARBA" id="ARBA00022723"/>
    </source>
</evidence>
<gene>
    <name evidence="6" type="ORF">METZ01_LOCUS52558</name>
</gene>
<dbReference type="InterPro" id="IPR036278">
    <property type="entry name" value="Sialidase_sf"/>
</dbReference>
<feature type="transmembrane region" description="Helical" evidence="4">
    <location>
        <begin position="12"/>
        <end position="34"/>
    </location>
</feature>
<feature type="compositionally biased region" description="Acidic residues" evidence="3">
    <location>
        <begin position="347"/>
        <end position="356"/>
    </location>
</feature>
<dbReference type="InterPro" id="IPR000923">
    <property type="entry name" value="BlueCu_1"/>
</dbReference>
<proteinExistence type="predicted"/>
<accession>A0A381S893</accession>
<dbReference type="EMBL" id="UINC01002729">
    <property type="protein sequence ID" value="SUZ99704.1"/>
    <property type="molecule type" value="Genomic_DNA"/>
</dbReference>
<evidence type="ECO:0000313" key="6">
    <source>
        <dbReference type="EMBL" id="SUZ99704.1"/>
    </source>
</evidence>
<dbReference type="Gene3D" id="2.120.10.30">
    <property type="entry name" value="TolB, C-terminal domain"/>
    <property type="match status" value="1"/>
</dbReference>
<dbReference type="InterPro" id="IPR008972">
    <property type="entry name" value="Cupredoxin"/>
</dbReference>
<keyword evidence="4" id="KW-1133">Transmembrane helix</keyword>
<organism evidence="6">
    <name type="scientific">marine metagenome</name>
    <dbReference type="NCBI Taxonomy" id="408172"/>
    <lineage>
        <taxon>unclassified sequences</taxon>
        <taxon>metagenomes</taxon>
        <taxon>ecological metagenomes</taxon>
    </lineage>
</organism>